<keyword evidence="9" id="KW-0446">Lipid-binding</keyword>
<evidence type="ECO:0000256" key="14">
    <source>
        <dbReference type="SAM" id="Phobius"/>
    </source>
</evidence>
<reference evidence="17" key="1">
    <citation type="submission" date="2025-08" db="UniProtKB">
        <authorList>
            <consortium name="RefSeq"/>
        </authorList>
    </citation>
    <scope>IDENTIFICATION</scope>
    <source>
        <tissue evidence="17">Whole sample</tissue>
    </source>
</reference>
<feature type="coiled-coil region" evidence="13">
    <location>
        <begin position="108"/>
        <end position="189"/>
    </location>
</feature>
<keyword evidence="10" id="KW-0496">Mitochondrion</keyword>
<dbReference type="OrthoDB" id="6148910at2759"/>
<keyword evidence="16" id="KW-1185">Reference proteome</keyword>
<dbReference type="GO" id="GO:0005759">
    <property type="term" value="C:mitochondrial matrix"/>
    <property type="evidence" value="ECO:0007669"/>
    <property type="project" value="UniProtKB-SubCell"/>
</dbReference>
<dbReference type="RefSeq" id="XP_022320923.1">
    <property type="nucleotide sequence ID" value="XM_022465215.1"/>
</dbReference>
<evidence type="ECO:0000259" key="15">
    <source>
        <dbReference type="Pfam" id="PF16026"/>
    </source>
</evidence>
<evidence type="ECO:0000256" key="7">
    <source>
        <dbReference type="ARBA" id="ARBA00022787"/>
    </source>
</evidence>
<sequence length="401" mass="46118">MGDIKSNSIDLEETSPLIGKSRSPKMYPLRCNRLNILTGTTCLLSLGYIIYTLFYPKDCIEIEKESLWDKAAVFGVHFVFMICGAVFFVLTCEGPCAVIYNRFQNVQKNTLYEDHDRLVRENDNLQSEIGRLRSIYHEETERLKHDNEYLENRYQEETERLINENTQLKKRVNEEKTEKEKALNRLSTIAGERLRLHNPGIADLSDENRPNKLAEKFSELYDNQWTEALESLNRTGQSERVSVENLLKTLEEIYTACMKSAQDQRESLIQIITKPSTKVPLEVSSASENIMSKVIDLQKHTSSSAFIDTKNLIIDENPKLAENDALLKYTERSIELCWLMAIQDPPMMLNFGPAQNEDMDTNTFRAFTRTGQKVDFVVWPAVYLYKGGPLVHKGVLEPIAQ</sequence>
<proteinExistence type="inferred from homology"/>
<keyword evidence="14" id="KW-1133">Transmembrane helix</keyword>
<keyword evidence="11 14" id="KW-0472">Membrane</keyword>
<evidence type="ECO:0000256" key="10">
    <source>
        <dbReference type="ARBA" id="ARBA00023128"/>
    </source>
</evidence>
<evidence type="ECO:0000256" key="11">
    <source>
        <dbReference type="ARBA" id="ARBA00023136"/>
    </source>
</evidence>
<dbReference type="KEGG" id="cvn:111123105"/>
<accession>A0A8B8CYN1</accession>
<evidence type="ECO:0000256" key="1">
    <source>
        <dbReference type="ARBA" id="ARBA00004294"/>
    </source>
</evidence>
<dbReference type="PANTHER" id="PTHR21771">
    <property type="entry name" value="MITOCHONDRIA-EATING PROTEIN-RELATED"/>
    <property type="match status" value="1"/>
</dbReference>
<dbReference type="InterPro" id="IPR031981">
    <property type="entry name" value="MIEAP_C"/>
</dbReference>
<dbReference type="GO" id="GO:0005741">
    <property type="term" value="C:mitochondrial outer membrane"/>
    <property type="evidence" value="ECO:0007669"/>
    <property type="project" value="UniProtKB-SubCell"/>
</dbReference>
<evidence type="ECO:0000256" key="2">
    <source>
        <dbReference type="ARBA" id="ARBA00004305"/>
    </source>
</evidence>
<protein>
    <recommendedName>
        <fullName evidence="5">Mitochondria-eating protein</fullName>
    </recommendedName>
    <alternativeName>
        <fullName evidence="12">Spermatogenesis-associated protein 18</fullName>
    </alternativeName>
</protein>
<dbReference type="PANTHER" id="PTHR21771:SF0">
    <property type="entry name" value="MITOCHONDRIA-EATING PROTEIN"/>
    <property type="match status" value="1"/>
</dbReference>
<comment type="subcellular location">
    <subcellularLocation>
        <location evidence="3">Cytoplasm</location>
    </subcellularLocation>
    <subcellularLocation>
        <location evidence="2">Mitochondrion matrix</location>
    </subcellularLocation>
    <subcellularLocation>
        <location evidence="1">Mitochondrion outer membrane</location>
    </subcellularLocation>
</comment>
<dbReference type="GO" id="GO:0035695">
    <property type="term" value="P:mitophagy by internal vacuole formation"/>
    <property type="evidence" value="ECO:0007669"/>
    <property type="project" value="TreeGrafter"/>
</dbReference>
<feature type="domain" description="Mitochondria-eating protein C-terminal" evidence="15">
    <location>
        <begin position="209"/>
        <end position="395"/>
    </location>
</feature>
<evidence type="ECO:0000256" key="9">
    <source>
        <dbReference type="ARBA" id="ARBA00023121"/>
    </source>
</evidence>
<organism evidence="16 17">
    <name type="scientific">Crassostrea virginica</name>
    <name type="common">Eastern oyster</name>
    <dbReference type="NCBI Taxonomy" id="6565"/>
    <lineage>
        <taxon>Eukaryota</taxon>
        <taxon>Metazoa</taxon>
        <taxon>Spiralia</taxon>
        <taxon>Lophotrochozoa</taxon>
        <taxon>Mollusca</taxon>
        <taxon>Bivalvia</taxon>
        <taxon>Autobranchia</taxon>
        <taxon>Pteriomorphia</taxon>
        <taxon>Ostreida</taxon>
        <taxon>Ostreoidea</taxon>
        <taxon>Ostreidae</taxon>
        <taxon>Crassostrea</taxon>
    </lineage>
</organism>
<keyword evidence="6" id="KW-0963">Cytoplasm</keyword>
<feature type="transmembrane region" description="Helical" evidence="14">
    <location>
        <begin position="34"/>
        <end position="55"/>
    </location>
</feature>
<dbReference type="Pfam" id="PF16026">
    <property type="entry name" value="MIEAP"/>
    <property type="match status" value="1"/>
</dbReference>
<name>A0A8B8CYN1_CRAVI</name>
<dbReference type="GO" id="GO:0035694">
    <property type="term" value="P:mitochondrial protein catabolic process"/>
    <property type="evidence" value="ECO:0007669"/>
    <property type="project" value="InterPro"/>
</dbReference>
<comment type="similarity">
    <text evidence="4">Belongs to the MIEAP family.</text>
</comment>
<keyword evidence="14" id="KW-0812">Transmembrane</keyword>
<dbReference type="AlphaFoldDB" id="A0A8B8CYN1"/>
<evidence type="ECO:0000313" key="17">
    <source>
        <dbReference type="RefSeq" id="XP_022320923.1"/>
    </source>
</evidence>
<evidence type="ECO:0000256" key="12">
    <source>
        <dbReference type="ARBA" id="ARBA00032687"/>
    </source>
</evidence>
<evidence type="ECO:0000256" key="5">
    <source>
        <dbReference type="ARBA" id="ARBA00019863"/>
    </source>
</evidence>
<evidence type="ECO:0000256" key="8">
    <source>
        <dbReference type="ARBA" id="ARBA00023054"/>
    </source>
</evidence>
<keyword evidence="8 13" id="KW-0175">Coiled coil</keyword>
<dbReference type="InterPro" id="IPR026169">
    <property type="entry name" value="MIEAP"/>
</dbReference>
<evidence type="ECO:0000256" key="3">
    <source>
        <dbReference type="ARBA" id="ARBA00004496"/>
    </source>
</evidence>
<evidence type="ECO:0000256" key="4">
    <source>
        <dbReference type="ARBA" id="ARBA00008233"/>
    </source>
</evidence>
<evidence type="ECO:0000256" key="6">
    <source>
        <dbReference type="ARBA" id="ARBA00022490"/>
    </source>
</evidence>
<keyword evidence="7" id="KW-1000">Mitochondrion outer membrane</keyword>
<dbReference type="GeneID" id="111123105"/>
<feature type="transmembrane region" description="Helical" evidence="14">
    <location>
        <begin position="67"/>
        <end position="90"/>
    </location>
</feature>
<gene>
    <name evidence="17" type="primary">LOC111123105</name>
</gene>
<dbReference type="Proteomes" id="UP000694844">
    <property type="component" value="Chromosome 3"/>
</dbReference>
<dbReference type="GO" id="GO:0008289">
    <property type="term" value="F:lipid binding"/>
    <property type="evidence" value="ECO:0007669"/>
    <property type="project" value="UniProtKB-KW"/>
</dbReference>
<evidence type="ECO:0000313" key="16">
    <source>
        <dbReference type="Proteomes" id="UP000694844"/>
    </source>
</evidence>
<evidence type="ECO:0000256" key="13">
    <source>
        <dbReference type="SAM" id="Coils"/>
    </source>
</evidence>